<proteinExistence type="predicted"/>
<gene>
    <name evidence="1" type="ordered locus">RHA1_ro00219</name>
</gene>
<dbReference type="KEGG" id="rha:RHA1_ro00219"/>
<dbReference type="PATRIC" id="fig|101510.16.peg.248"/>
<dbReference type="HOGENOM" id="CLU_2275282_0_0_11"/>
<dbReference type="RefSeq" id="WP_011593518.1">
    <property type="nucleotide sequence ID" value="NC_008268.1"/>
</dbReference>
<name>Q0SK81_RHOJR</name>
<dbReference type="InterPro" id="IPR029058">
    <property type="entry name" value="AB_hydrolase_fold"/>
</dbReference>
<keyword evidence="1" id="KW-0378">Hydrolase</keyword>
<dbReference type="AlphaFoldDB" id="Q0SK81"/>
<accession>Q0SK81</accession>
<dbReference type="eggNOG" id="COG0596">
    <property type="taxonomic scope" value="Bacteria"/>
</dbReference>
<dbReference type="ESTHER" id="rhoob-c1arb5">
    <property type="family name" value="Haloperoxidase"/>
</dbReference>
<dbReference type="EMBL" id="CP000431">
    <property type="protein sequence ID" value="ABG92055.1"/>
    <property type="molecule type" value="Genomic_DNA"/>
</dbReference>
<dbReference type="SUPFAM" id="SSF53474">
    <property type="entry name" value="alpha/beta-Hydrolases"/>
    <property type="match status" value="1"/>
</dbReference>
<dbReference type="Proteomes" id="UP000008710">
    <property type="component" value="Chromosome"/>
</dbReference>
<dbReference type="OrthoDB" id="9785847at2"/>
<evidence type="ECO:0000313" key="2">
    <source>
        <dbReference type="Proteomes" id="UP000008710"/>
    </source>
</evidence>
<sequence>MRLVRLLAAMGRVDRTLSPPELALLNDHAKIDWRPTIRSSDLPVLFVAGSDSEFWPSAHAAAAAALAPKGASTVVPRAGHATNMERPHSFNKAVAEFLDSAS</sequence>
<protein>
    <submittedName>
        <fullName evidence="1">Possible hydrolase</fullName>
    </submittedName>
</protein>
<evidence type="ECO:0000313" key="1">
    <source>
        <dbReference type="EMBL" id="ABG92055.1"/>
    </source>
</evidence>
<dbReference type="GO" id="GO:0016787">
    <property type="term" value="F:hydrolase activity"/>
    <property type="evidence" value="ECO:0007669"/>
    <property type="project" value="UniProtKB-KW"/>
</dbReference>
<reference evidence="2" key="1">
    <citation type="journal article" date="2006" name="Proc. Natl. Acad. Sci. U.S.A.">
        <title>The complete genome of Rhodococcus sp. RHA1 provides insights into a catabolic powerhouse.</title>
        <authorList>
            <person name="McLeod M.P."/>
            <person name="Warren R.L."/>
            <person name="Hsiao W.W.L."/>
            <person name="Araki N."/>
            <person name="Myhre M."/>
            <person name="Fernandes C."/>
            <person name="Miyazawa D."/>
            <person name="Wong W."/>
            <person name="Lillquist A.L."/>
            <person name="Wang D."/>
            <person name="Dosanjh M."/>
            <person name="Hara H."/>
            <person name="Petrescu A."/>
            <person name="Morin R.D."/>
            <person name="Yang G."/>
            <person name="Stott J.M."/>
            <person name="Schein J.E."/>
            <person name="Shin H."/>
            <person name="Smailus D."/>
            <person name="Siddiqui A.S."/>
            <person name="Marra M.A."/>
            <person name="Jones S.J.M."/>
            <person name="Holt R."/>
            <person name="Brinkman F.S.L."/>
            <person name="Miyauchi K."/>
            <person name="Fukuda M."/>
            <person name="Davies J.E."/>
            <person name="Mohn W.W."/>
            <person name="Eltis L.D."/>
        </authorList>
    </citation>
    <scope>NUCLEOTIDE SEQUENCE [LARGE SCALE GENOMIC DNA]</scope>
    <source>
        <strain evidence="2">RHA1</strain>
    </source>
</reference>
<dbReference type="Gene3D" id="3.40.50.1820">
    <property type="entry name" value="alpha/beta hydrolase"/>
    <property type="match status" value="1"/>
</dbReference>
<organism evidence="1 2">
    <name type="scientific">Rhodococcus jostii (strain RHA1)</name>
    <dbReference type="NCBI Taxonomy" id="101510"/>
    <lineage>
        <taxon>Bacteria</taxon>
        <taxon>Bacillati</taxon>
        <taxon>Actinomycetota</taxon>
        <taxon>Actinomycetes</taxon>
        <taxon>Mycobacteriales</taxon>
        <taxon>Nocardiaceae</taxon>
        <taxon>Rhodococcus</taxon>
    </lineage>
</organism>